<gene>
    <name evidence="2" type="ORF">A3E44_03775</name>
</gene>
<proteinExistence type="predicted"/>
<organism evidence="2 3">
    <name type="scientific">Candidatus Woesebacteria bacterium RIFCSPHIGHO2_12_FULL_41_24</name>
    <dbReference type="NCBI Taxonomy" id="1802510"/>
    <lineage>
        <taxon>Bacteria</taxon>
        <taxon>Candidatus Woeseibacteriota</taxon>
    </lineage>
</organism>
<protein>
    <submittedName>
        <fullName evidence="2">Uncharacterized protein</fullName>
    </submittedName>
</protein>
<keyword evidence="1" id="KW-1133">Transmembrane helix</keyword>
<name>A0A1F8AVW0_9BACT</name>
<dbReference type="AlphaFoldDB" id="A0A1F8AVW0"/>
<feature type="transmembrane region" description="Helical" evidence="1">
    <location>
        <begin position="64"/>
        <end position="84"/>
    </location>
</feature>
<feature type="transmembrane region" description="Helical" evidence="1">
    <location>
        <begin position="12"/>
        <end position="30"/>
    </location>
</feature>
<evidence type="ECO:0000313" key="3">
    <source>
        <dbReference type="Proteomes" id="UP000178603"/>
    </source>
</evidence>
<evidence type="ECO:0000256" key="1">
    <source>
        <dbReference type="SAM" id="Phobius"/>
    </source>
</evidence>
<keyword evidence="1" id="KW-0812">Transmembrane</keyword>
<dbReference type="EMBL" id="MGGW01000004">
    <property type="protein sequence ID" value="OGM55375.1"/>
    <property type="molecule type" value="Genomic_DNA"/>
</dbReference>
<reference evidence="2 3" key="1">
    <citation type="journal article" date="2016" name="Nat. Commun.">
        <title>Thousands of microbial genomes shed light on interconnected biogeochemical processes in an aquifer system.</title>
        <authorList>
            <person name="Anantharaman K."/>
            <person name="Brown C.T."/>
            <person name="Hug L.A."/>
            <person name="Sharon I."/>
            <person name="Castelle C.J."/>
            <person name="Probst A.J."/>
            <person name="Thomas B.C."/>
            <person name="Singh A."/>
            <person name="Wilkins M.J."/>
            <person name="Karaoz U."/>
            <person name="Brodie E.L."/>
            <person name="Williams K.H."/>
            <person name="Hubbard S.S."/>
            <person name="Banfield J.F."/>
        </authorList>
    </citation>
    <scope>NUCLEOTIDE SEQUENCE [LARGE SCALE GENOMIC DNA]</scope>
</reference>
<accession>A0A1F8AVW0</accession>
<sequence>MKKIAKHLPHYFGLIGILLAGALGFIVFSYDRIFQIYISVAVASAYVIWGAMHHSAHRDLYLEVVIEYVVVASLGLMIVLSLILRV</sequence>
<dbReference type="Proteomes" id="UP000178603">
    <property type="component" value="Unassembled WGS sequence"/>
</dbReference>
<comment type="caution">
    <text evidence="2">The sequence shown here is derived from an EMBL/GenBank/DDBJ whole genome shotgun (WGS) entry which is preliminary data.</text>
</comment>
<feature type="transmembrane region" description="Helical" evidence="1">
    <location>
        <begin position="36"/>
        <end position="52"/>
    </location>
</feature>
<keyword evidence="1" id="KW-0472">Membrane</keyword>
<evidence type="ECO:0000313" key="2">
    <source>
        <dbReference type="EMBL" id="OGM55375.1"/>
    </source>
</evidence>